<reference evidence="1 2" key="1">
    <citation type="journal article" date="2019" name="Sci. Rep.">
        <title>Orb-weaving spider Araneus ventricosus genome elucidates the spidroin gene catalogue.</title>
        <authorList>
            <person name="Kono N."/>
            <person name="Nakamura H."/>
            <person name="Ohtoshi R."/>
            <person name="Moran D.A.P."/>
            <person name="Shinohara A."/>
            <person name="Yoshida Y."/>
            <person name="Fujiwara M."/>
            <person name="Mori M."/>
            <person name="Tomita M."/>
            <person name="Arakawa K."/>
        </authorList>
    </citation>
    <scope>NUCLEOTIDE SEQUENCE [LARGE SCALE GENOMIC DNA]</scope>
</reference>
<dbReference type="OrthoDB" id="7789720at2759"/>
<comment type="caution">
    <text evidence="1">The sequence shown here is derived from an EMBL/GenBank/DDBJ whole genome shotgun (WGS) entry which is preliminary data.</text>
</comment>
<dbReference type="Proteomes" id="UP000499080">
    <property type="component" value="Unassembled WGS sequence"/>
</dbReference>
<accession>A0A4Y2R9N7</accession>
<keyword evidence="2" id="KW-1185">Reference proteome</keyword>
<name>A0A4Y2R9N7_ARAVE</name>
<proteinExistence type="predicted"/>
<protein>
    <submittedName>
        <fullName evidence="1">Uncharacterized protein</fullName>
    </submittedName>
</protein>
<dbReference type="EMBL" id="BGPR01016288">
    <property type="protein sequence ID" value="GBN72477.1"/>
    <property type="molecule type" value="Genomic_DNA"/>
</dbReference>
<gene>
    <name evidence="1" type="ORF">AVEN_254326_1</name>
</gene>
<evidence type="ECO:0000313" key="2">
    <source>
        <dbReference type="Proteomes" id="UP000499080"/>
    </source>
</evidence>
<organism evidence="1 2">
    <name type="scientific">Araneus ventricosus</name>
    <name type="common">Orbweaver spider</name>
    <name type="synonym">Epeira ventricosa</name>
    <dbReference type="NCBI Taxonomy" id="182803"/>
    <lineage>
        <taxon>Eukaryota</taxon>
        <taxon>Metazoa</taxon>
        <taxon>Ecdysozoa</taxon>
        <taxon>Arthropoda</taxon>
        <taxon>Chelicerata</taxon>
        <taxon>Arachnida</taxon>
        <taxon>Araneae</taxon>
        <taxon>Araneomorphae</taxon>
        <taxon>Entelegynae</taxon>
        <taxon>Araneoidea</taxon>
        <taxon>Araneidae</taxon>
        <taxon>Araneus</taxon>
    </lineage>
</organism>
<evidence type="ECO:0000313" key="1">
    <source>
        <dbReference type="EMBL" id="GBN72477.1"/>
    </source>
</evidence>
<dbReference type="AlphaFoldDB" id="A0A4Y2R9N7"/>
<sequence length="101" mass="12099">MVRVVINQSVLDSQTLLYTDIPYNYVYDYNNWKRRKRGCNKIVVRMHEVNVKDAERFYLRMLLLHVPDATSFESLRTVDNVIYDTFKQAAFLHHLLDSDEE</sequence>